<sequence length="523" mass="60614">MNINILLVDDEAIDLEWLRVRVEATDCQGLRVAGTAKSGFAALTLMKQERIDIVLSDIRMPIMSGFEFARKAREINPEVRIAFISGHEDFGYAKEAIQLEAYDYLLKPVDDDELAKMIAGLCAKVEEDRRLHSSLSEALPFVQRELLLRWFQEASPGIAEERVAEFVSPFIEKGTAVALIEADDFERHSKDMTVEDRRALWTRIEQHLIESVQTKRLGSLMNGYANRFVLLATGGADIGNELEELIRSFGKSFPFTLTIGLGVRAYSEDELHQSYRQAEMALSIKWVLGKNRVIRDVTFEQPVKVGTVNTEQIFEEVLQAILDYDLVKIDDGLTAIFRPDLALHRKSEAYDLINRMTSKLHGDLQKLNENLYELLNWESHQPDVLFEFETMNDIVSWLRRRFFELSELLYMKRRKQDRKLIAEIRSYVEERLENKVTLKEVAARFDFTPNYLGHLFKTETGMGFSEFMNDITMKRACELLDNPRLKVYEIADKIGYRNVIYFNRSFKQAIGMSPREYRKKNKI</sequence>
<dbReference type="InterPro" id="IPR009057">
    <property type="entry name" value="Homeodomain-like_sf"/>
</dbReference>
<reference evidence="7 8" key="1">
    <citation type="submission" date="2023-07" db="EMBL/GenBank/DDBJ databases">
        <title>Sorghum-associated microbial communities from plants grown in Nebraska, USA.</title>
        <authorList>
            <person name="Schachtman D."/>
        </authorList>
    </citation>
    <scope>NUCLEOTIDE SEQUENCE [LARGE SCALE GENOMIC DNA]</scope>
    <source>
        <strain evidence="7 8">CC258</strain>
    </source>
</reference>
<dbReference type="InterPro" id="IPR041522">
    <property type="entry name" value="CdaR_GGDEF"/>
</dbReference>
<dbReference type="InterPro" id="IPR001789">
    <property type="entry name" value="Sig_transdc_resp-reg_receiver"/>
</dbReference>
<dbReference type="InterPro" id="IPR011006">
    <property type="entry name" value="CheY-like_superfamily"/>
</dbReference>
<dbReference type="InterPro" id="IPR020449">
    <property type="entry name" value="Tscrpt_reg_AraC-type_HTH"/>
</dbReference>
<evidence type="ECO:0000256" key="3">
    <source>
        <dbReference type="ARBA" id="ARBA00023163"/>
    </source>
</evidence>
<keyword evidence="3" id="KW-0804">Transcription</keyword>
<evidence type="ECO:0000256" key="4">
    <source>
        <dbReference type="PROSITE-ProRule" id="PRU00169"/>
    </source>
</evidence>
<evidence type="ECO:0000259" key="5">
    <source>
        <dbReference type="PROSITE" id="PS01124"/>
    </source>
</evidence>
<dbReference type="CDD" id="cd17536">
    <property type="entry name" value="REC_YesN-like"/>
    <property type="match status" value="1"/>
</dbReference>
<dbReference type="Pfam" id="PF00072">
    <property type="entry name" value="Response_reg"/>
    <property type="match status" value="1"/>
</dbReference>
<comment type="caution">
    <text evidence="7">The sequence shown here is derived from an EMBL/GenBank/DDBJ whole genome shotgun (WGS) entry which is preliminary data.</text>
</comment>
<keyword evidence="4" id="KW-0597">Phosphoprotein</keyword>
<dbReference type="SUPFAM" id="SSF46689">
    <property type="entry name" value="Homeodomain-like"/>
    <property type="match status" value="2"/>
</dbReference>
<dbReference type="PROSITE" id="PS01124">
    <property type="entry name" value="HTH_ARAC_FAMILY_2"/>
    <property type="match status" value="1"/>
</dbReference>
<dbReference type="PANTHER" id="PTHR43280">
    <property type="entry name" value="ARAC-FAMILY TRANSCRIPTIONAL REGULATOR"/>
    <property type="match status" value="1"/>
</dbReference>
<name>A0ABU1P1Q8_9BACL</name>
<protein>
    <submittedName>
        <fullName evidence="7">Two-component system response regulator YesN</fullName>
    </submittedName>
</protein>
<dbReference type="SUPFAM" id="SSF52172">
    <property type="entry name" value="CheY-like"/>
    <property type="match status" value="1"/>
</dbReference>
<evidence type="ECO:0000259" key="6">
    <source>
        <dbReference type="PROSITE" id="PS50110"/>
    </source>
</evidence>
<feature type="modified residue" description="4-aspartylphosphate" evidence="4">
    <location>
        <position position="57"/>
    </location>
</feature>
<dbReference type="Proteomes" id="UP001267290">
    <property type="component" value="Unassembled WGS sequence"/>
</dbReference>
<dbReference type="SMART" id="SM00342">
    <property type="entry name" value="HTH_ARAC"/>
    <property type="match status" value="1"/>
</dbReference>
<dbReference type="SMART" id="SM00448">
    <property type="entry name" value="REC"/>
    <property type="match status" value="1"/>
</dbReference>
<feature type="domain" description="HTH araC/xylS-type" evidence="5">
    <location>
        <begin position="422"/>
        <end position="520"/>
    </location>
</feature>
<dbReference type="InterPro" id="IPR018060">
    <property type="entry name" value="HTH_AraC"/>
</dbReference>
<keyword evidence="1" id="KW-0805">Transcription regulation</keyword>
<dbReference type="Gene3D" id="1.10.10.60">
    <property type="entry name" value="Homeodomain-like"/>
    <property type="match status" value="2"/>
</dbReference>
<keyword evidence="8" id="KW-1185">Reference proteome</keyword>
<evidence type="ECO:0000313" key="7">
    <source>
        <dbReference type="EMBL" id="MDR6553172.1"/>
    </source>
</evidence>
<dbReference type="EMBL" id="JAVDSB010000009">
    <property type="protein sequence ID" value="MDR6553172.1"/>
    <property type="molecule type" value="Genomic_DNA"/>
</dbReference>
<dbReference type="Gene3D" id="3.40.50.2300">
    <property type="match status" value="1"/>
</dbReference>
<dbReference type="PROSITE" id="PS50110">
    <property type="entry name" value="RESPONSE_REGULATORY"/>
    <property type="match status" value="1"/>
</dbReference>
<feature type="domain" description="Response regulatory" evidence="6">
    <location>
        <begin position="4"/>
        <end position="122"/>
    </location>
</feature>
<dbReference type="Pfam" id="PF12833">
    <property type="entry name" value="HTH_18"/>
    <property type="match status" value="1"/>
</dbReference>
<accession>A0ABU1P1Q8</accession>
<dbReference type="PRINTS" id="PR00032">
    <property type="entry name" value="HTHARAC"/>
</dbReference>
<evidence type="ECO:0000256" key="2">
    <source>
        <dbReference type="ARBA" id="ARBA00023125"/>
    </source>
</evidence>
<keyword evidence="2" id="KW-0238">DNA-binding</keyword>
<proteinExistence type="predicted"/>
<dbReference type="Pfam" id="PF17853">
    <property type="entry name" value="GGDEF_2"/>
    <property type="match status" value="1"/>
</dbReference>
<dbReference type="RefSeq" id="WP_310500656.1">
    <property type="nucleotide sequence ID" value="NZ_JAVDSB010000009.1"/>
</dbReference>
<dbReference type="PANTHER" id="PTHR43280:SF10">
    <property type="entry name" value="REGULATORY PROTEIN POCR"/>
    <property type="match status" value="1"/>
</dbReference>
<organism evidence="7 8">
    <name type="scientific">Paenibacillus qinlingensis</name>
    <dbReference type="NCBI Taxonomy" id="1837343"/>
    <lineage>
        <taxon>Bacteria</taxon>
        <taxon>Bacillati</taxon>
        <taxon>Bacillota</taxon>
        <taxon>Bacilli</taxon>
        <taxon>Bacillales</taxon>
        <taxon>Paenibacillaceae</taxon>
        <taxon>Paenibacillus</taxon>
    </lineage>
</organism>
<evidence type="ECO:0000313" key="8">
    <source>
        <dbReference type="Proteomes" id="UP001267290"/>
    </source>
</evidence>
<evidence type="ECO:0000256" key="1">
    <source>
        <dbReference type="ARBA" id="ARBA00023015"/>
    </source>
</evidence>
<gene>
    <name evidence="7" type="ORF">J2736_004379</name>
</gene>